<dbReference type="AlphaFoldDB" id="A0A1F8ETT3"/>
<dbReference type="NCBIfam" id="TIGR00755">
    <property type="entry name" value="ksgA"/>
    <property type="match status" value="1"/>
</dbReference>
<dbReference type="InterPro" id="IPR020596">
    <property type="entry name" value="rRNA_Ade_Mease_Trfase_CS"/>
</dbReference>
<dbReference type="Proteomes" id="UP000177507">
    <property type="component" value="Unassembled WGS sequence"/>
</dbReference>
<keyword evidence="2 7" id="KW-0698">rRNA processing</keyword>
<dbReference type="GO" id="GO:0003723">
    <property type="term" value="F:RNA binding"/>
    <property type="evidence" value="ECO:0007669"/>
    <property type="project" value="UniProtKB-UniRule"/>
</dbReference>
<feature type="binding site" evidence="7 8">
    <location>
        <position position="73"/>
    </location>
    <ligand>
        <name>S-adenosyl-L-methionine</name>
        <dbReference type="ChEBI" id="CHEBI:59789"/>
    </ligand>
</feature>
<dbReference type="PANTHER" id="PTHR11727:SF7">
    <property type="entry name" value="DIMETHYLADENOSINE TRANSFERASE-RELATED"/>
    <property type="match status" value="1"/>
</dbReference>
<dbReference type="SUPFAM" id="SSF53335">
    <property type="entry name" value="S-adenosyl-L-methionine-dependent methyltransferases"/>
    <property type="match status" value="1"/>
</dbReference>
<keyword evidence="4 7" id="KW-0808">Transferase</keyword>
<proteinExistence type="inferred from homology"/>
<evidence type="ECO:0000259" key="9">
    <source>
        <dbReference type="SMART" id="SM00650"/>
    </source>
</evidence>
<dbReference type="SMART" id="SM00650">
    <property type="entry name" value="rADc"/>
    <property type="match status" value="1"/>
</dbReference>
<dbReference type="PROSITE" id="PS51689">
    <property type="entry name" value="SAM_RNA_A_N6_MT"/>
    <property type="match status" value="1"/>
</dbReference>
<organism evidence="10 11">
    <name type="scientific">Candidatus Yanofskybacteria bacterium RIFCSPHIGHO2_01_FULL_44_17</name>
    <dbReference type="NCBI Taxonomy" id="1802668"/>
    <lineage>
        <taxon>Bacteria</taxon>
        <taxon>Candidatus Yanofskyibacteriota</taxon>
    </lineage>
</organism>
<dbReference type="PANTHER" id="PTHR11727">
    <property type="entry name" value="DIMETHYLADENOSINE TRANSFERASE"/>
    <property type="match status" value="1"/>
</dbReference>
<dbReference type="CDD" id="cd02440">
    <property type="entry name" value="AdoMet_MTases"/>
    <property type="match status" value="1"/>
</dbReference>
<comment type="caution">
    <text evidence="10">The sequence shown here is derived from an EMBL/GenBank/DDBJ whole genome shotgun (WGS) entry which is preliminary data.</text>
</comment>
<dbReference type="InterPro" id="IPR029063">
    <property type="entry name" value="SAM-dependent_MTases_sf"/>
</dbReference>
<evidence type="ECO:0000256" key="1">
    <source>
        <dbReference type="ARBA" id="ARBA00022490"/>
    </source>
</evidence>
<comment type="function">
    <text evidence="7">Specifically dimethylates two adjacent adenosines (A1518 and A1519) in the loop of a conserved hairpin near the 3'-end of 16S rRNA in the 30S particle. May play a critical role in biogenesis of 30S subunits.</text>
</comment>
<feature type="domain" description="Ribosomal RNA adenine methylase transferase N-terminal" evidence="9">
    <location>
        <begin position="32"/>
        <end position="202"/>
    </location>
</feature>
<dbReference type="EC" id="2.1.1.182" evidence="7"/>
<dbReference type="InterPro" id="IPR001737">
    <property type="entry name" value="KsgA/Erm"/>
</dbReference>
<dbReference type="Gene3D" id="3.40.50.150">
    <property type="entry name" value="Vaccinia Virus protein VP39"/>
    <property type="match status" value="1"/>
</dbReference>
<protein>
    <recommendedName>
        <fullName evidence="7">Ribosomal RNA small subunit methyltransferase A</fullName>
        <ecNumber evidence="7">2.1.1.182</ecNumber>
    </recommendedName>
    <alternativeName>
        <fullName evidence="7">16S rRNA (adenine(1518)-N(6)/adenine(1519)-N(6))-dimethyltransferase</fullName>
    </alternativeName>
    <alternativeName>
        <fullName evidence="7">16S rRNA dimethyladenosine transferase</fullName>
    </alternativeName>
    <alternativeName>
        <fullName evidence="7">16S rRNA dimethylase</fullName>
    </alternativeName>
    <alternativeName>
        <fullName evidence="7">S-adenosylmethionine-6-N', N'-adenosyl(rRNA) dimethyltransferase</fullName>
    </alternativeName>
</protein>
<evidence type="ECO:0000256" key="3">
    <source>
        <dbReference type="ARBA" id="ARBA00022603"/>
    </source>
</evidence>
<feature type="binding site" evidence="7 8">
    <location>
        <position position="52"/>
    </location>
    <ligand>
        <name>S-adenosyl-L-methionine</name>
        <dbReference type="ChEBI" id="CHEBI:59789"/>
    </ligand>
</feature>
<evidence type="ECO:0000256" key="6">
    <source>
        <dbReference type="ARBA" id="ARBA00022884"/>
    </source>
</evidence>
<evidence type="ECO:0000256" key="4">
    <source>
        <dbReference type="ARBA" id="ARBA00022679"/>
    </source>
</evidence>
<keyword evidence="5 7" id="KW-0949">S-adenosyl-L-methionine</keyword>
<dbReference type="GO" id="GO:0052908">
    <property type="term" value="F:16S rRNA (adenine(1518)-N(6)/adenine(1519)-N(6))-dimethyltransferase activity"/>
    <property type="evidence" value="ECO:0007669"/>
    <property type="project" value="UniProtKB-EC"/>
</dbReference>
<feature type="binding site" evidence="7 8">
    <location>
        <position position="98"/>
    </location>
    <ligand>
        <name>S-adenosyl-L-methionine</name>
        <dbReference type="ChEBI" id="CHEBI:59789"/>
    </ligand>
</feature>
<dbReference type="InterPro" id="IPR011530">
    <property type="entry name" value="rRNA_adenine_dimethylase"/>
</dbReference>
<keyword evidence="6 7" id="KW-0694">RNA-binding</keyword>
<sequence length="277" mass="30860">MSVLTQIKTELSQLGVKPKKTLGQNFLINEGVYQKIVGALELESNDTVVEVGPGLGTLTEFLALSGAKVIAVEKDNRLVDYLKKKFKNQKNVRIIEGDILNFKIESLNLDITNYKVAGNIPYYLTSHLIRTILEDWRMPSTVVLMLQKEVAQRICAKPPRMSLLAVSVQYYAQPQIVSYVSSGNFYPPPDVDSAIIKLVLKDGNAVLRTGEEKFFKVARAGFAGKRKQLGNNLSGGLKLEKSFAEKKLKSIGVDPRRRAETLTLSEWELIANTLLPH</sequence>
<comment type="similarity">
    <text evidence="7">Belongs to the class I-like SAM-binding methyltransferase superfamily. rRNA adenine N(6)-methyltransferase family. RsmA subfamily.</text>
</comment>
<gene>
    <name evidence="7" type="primary">rsmA</name>
    <name evidence="7" type="synonym">ksgA</name>
    <name evidence="10" type="ORF">A2831_02470</name>
</gene>
<evidence type="ECO:0000256" key="5">
    <source>
        <dbReference type="ARBA" id="ARBA00022691"/>
    </source>
</evidence>
<keyword evidence="1 7" id="KW-0963">Cytoplasm</keyword>
<dbReference type="EMBL" id="MGJI01000028">
    <property type="protein sequence ID" value="OGN03928.1"/>
    <property type="molecule type" value="Genomic_DNA"/>
</dbReference>
<accession>A0A1F8ETT3</accession>
<evidence type="ECO:0000313" key="11">
    <source>
        <dbReference type="Proteomes" id="UP000177507"/>
    </source>
</evidence>
<feature type="binding site" evidence="7 8">
    <location>
        <position position="119"/>
    </location>
    <ligand>
        <name>S-adenosyl-L-methionine</name>
        <dbReference type="ChEBI" id="CHEBI:59789"/>
    </ligand>
</feature>
<evidence type="ECO:0000256" key="2">
    <source>
        <dbReference type="ARBA" id="ARBA00022552"/>
    </source>
</evidence>
<evidence type="ECO:0000313" key="10">
    <source>
        <dbReference type="EMBL" id="OGN03928.1"/>
    </source>
</evidence>
<dbReference type="InterPro" id="IPR023165">
    <property type="entry name" value="rRNA_Ade_diMease-like_C"/>
</dbReference>
<dbReference type="STRING" id="1802668.A2831_02470"/>
<reference evidence="10 11" key="1">
    <citation type="journal article" date="2016" name="Nat. Commun.">
        <title>Thousands of microbial genomes shed light on interconnected biogeochemical processes in an aquifer system.</title>
        <authorList>
            <person name="Anantharaman K."/>
            <person name="Brown C.T."/>
            <person name="Hug L.A."/>
            <person name="Sharon I."/>
            <person name="Castelle C.J."/>
            <person name="Probst A.J."/>
            <person name="Thomas B.C."/>
            <person name="Singh A."/>
            <person name="Wilkins M.J."/>
            <person name="Karaoz U."/>
            <person name="Brodie E.L."/>
            <person name="Williams K.H."/>
            <person name="Hubbard S.S."/>
            <person name="Banfield J.F."/>
        </authorList>
    </citation>
    <scope>NUCLEOTIDE SEQUENCE [LARGE SCALE GENOMIC DNA]</scope>
</reference>
<keyword evidence="3 7" id="KW-0489">Methyltransferase</keyword>
<comment type="subcellular location">
    <subcellularLocation>
        <location evidence="7">Cytoplasm</location>
    </subcellularLocation>
</comment>
<feature type="binding site" evidence="7 8">
    <location>
        <position position="25"/>
    </location>
    <ligand>
        <name>S-adenosyl-L-methionine</name>
        <dbReference type="ChEBI" id="CHEBI:59789"/>
    </ligand>
</feature>
<name>A0A1F8ETT3_9BACT</name>
<dbReference type="HAMAP" id="MF_00607">
    <property type="entry name" value="16SrRNA_methyltr_A"/>
    <property type="match status" value="1"/>
</dbReference>
<dbReference type="PROSITE" id="PS01131">
    <property type="entry name" value="RRNA_A_DIMETH"/>
    <property type="match status" value="1"/>
</dbReference>
<comment type="catalytic activity">
    <reaction evidence="7">
        <text>adenosine(1518)/adenosine(1519) in 16S rRNA + 4 S-adenosyl-L-methionine = N(6)-dimethyladenosine(1518)/N(6)-dimethyladenosine(1519) in 16S rRNA + 4 S-adenosyl-L-homocysteine + 4 H(+)</text>
        <dbReference type="Rhea" id="RHEA:19609"/>
        <dbReference type="Rhea" id="RHEA-COMP:10232"/>
        <dbReference type="Rhea" id="RHEA-COMP:10233"/>
        <dbReference type="ChEBI" id="CHEBI:15378"/>
        <dbReference type="ChEBI" id="CHEBI:57856"/>
        <dbReference type="ChEBI" id="CHEBI:59789"/>
        <dbReference type="ChEBI" id="CHEBI:74411"/>
        <dbReference type="ChEBI" id="CHEBI:74493"/>
        <dbReference type="EC" id="2.1.1.182"/>
    </reaction>
</comment>
<evidence type="ECO:0000256" key="7">
    <source>
        <dbReference type="HAMAP-Rule" id="MF_00607"/>
    </source>
</evidence>
<evidence type="ECO:0000256" key="8">
    <source>
        <dbReference type="PROSITE-ProRule" id="PRU01026"/>
    </source>
</evidence>
<dbReference type="Gene3D" id="1.10.8.100">
    <property type="entry name" value="Ribosomal RNA adenine dimethylase-like, domain 2"/>
    <property type="match status" value="1"/>
</dbReference>
<feature type="binding site" evidence="7 8">
    <location>
        <position position="27"/>
    </location>
    <ligand>
        <name>S-adenosyl-L-methionine</name>
        <dbReference type="ChEBI" id="CHEBI:59789"/>
    </ligand>
</feature>
<dbReference type="Pfam" id="PF00398">
    <property type="entry name" value="RrnaAD"/>
    <property type="match status" value="1"/>
</dbReference>
<dbReference type="GO" id="GO:0005829">
    <property type="term" value="C:cytosol"/>
    <property type="evidence" value="ECO:0007669"/>
    <property type="project" value="TreeGrafter"/>
</dbReference>
<dbReference type="InterPro" id="IPR020598">
    <property type="entry name" value="rRNA_Ade_methylase_Trfase_N"/>
</dbReference>